<organism evidence="1 2">
    <name type="scientific">Mikania micrantha</name>
    <name type="common">bitter vine</name>
    <dbReference type="NCBI Taxonomy" id="192012"/>
    <lineage>
        <taxon>Eukaryota</taxon>
        <taxon>Viridiplantae</taxon>
        <taxon>Streptophyta</taxon>
        <taxon>Embryophyta</taxon>
        <taxon>Tracheophyta</taxon>
        <taxon>Spermatophyta</taxon>
        <taxon>Magnoliopsida</taxon>
        <taxon>eudicotyledons</taxon>
        <taxon>Gunneridae</taxon>
        <taxon>Pentapetalae</taxon>
        <taxon>asterids</taxon>
        <taxon>campanulids</taxon>
        <taxon>Asterales</taxon>
        <taxon>Asteraceae</taxon>
        <taxon>Asteroideae</taxon>
        <taxon>Heliantheae alliance</taxon>
        <taxon>Eupatorieae</taxon>
        <taxon>Mikania</taxon>
    </lineage>
</organism>
<dbReference type="EMBL" id="SZYD01000004">
    <property type="protein sequence ID" value="KAD6454584.1"/>
    <property type="molecule type" value="Genomic_DNA"/>
</dbReference>
<accession>A0A5N6PIP7</accession>
<evidence type="ECO:0000313" key="1">
    <source>
        <dbReference type="EMBL" id="KAD6454584.1"/>
    </source>
</evidence>
<dbReference type="Proteomes" id="UP000326396">
    <property type="component" value="Linkage Group LG12"/>
</dbReference>
<protein>
    <submittedName>
        <fullName evidence="1">Uncharacterized protein</fullName>
    </submittedName>
</protein>
<name>A0A5N6PIP7_9ASTR</name>
<keyword evidence="2" id="KW-1185">Reference proteome</keyword>
<dbReference type="AlphaFoldDB" id="A0A5N6PIP7"/>
<evidence type="ECO:0000313" key="2">
    <source>
        <dbReference type="Proteomes" id="UP000326396"/>
    </source>
</evidence>
<reference evidence="1 2" key="1">
    <citation type="submission" date="2019-05" db="EMBL/GenBank/DDBJ databases">
        <title>Mikania micrantha, genome provides insights into the molecular mechanism of rapid growth.</title>
        <authorList>
            <person name="Liu B."/>
        </authorList>
    </citation>
    <scope>NUCLEOTIDE SEQUENCE [LARGE SCALE GENOMIC DNA]</scope>
    <source>
        <strain evidence="1">NLD-2019</strain>
        <tissue evidence="1">Leaf</tissue>
    </source>
</reference>
<comment type="caution">
    <text evidence="1">The sequence shown here is derived from an EMBL/GenBank/DDBJ whole genome shotgun (WGS) entry which is preliminary data.</text>
</comment>
<sequence>MSSQRPVGEPCVGCESCSNRVSAHRVQKAQVAYMDNLLFILLELLVRGSWREQEGGGGLGDLLWLSKSSMWLPSFNLELQWLLMEVPEVEDEGRGDNVDQNSKNEVVGWLVMMVSWFYKDFPSDTHRVLIGVEVPTKNKSLHSNPTTQIR</sequence>
<gene>
    <name evidence="1" type="ORF">E3N88_09290</name>
</gene>
<proteinExistence type="predicted"/>